<feature type="domain" description="PPIase cyclophilin-type" evidence="4">
    <location>
        <begin position="46"/>
        <end position="198"/>
    </location>
</feature>
<protein>
    <recommendedName>
        <fullName evidence="3">Peptidyl-prolyl cis-trans isomerase</fullName>
        <shortName evidence="3">PPIase</shortName>
        <ecNumber evidence="3">5.2.1.8</ecNumber>
    </recommendedName>
</protein>
<feature type="chain" id="PRO_5044514869" description="Peptidyl-prolyl cis-trans isomerase" evidence="3">
    <location>
        <begin position="19"/>
        <end position="222"/>
    </location>
</feature>
<dbReference type="PRINTS" id="PR00153">
    <property type="entry name" value="CSAPPISMRASE"/>
</dbReference>
<dbReference type="KEGG" id="bgt:106060591"/>
<dbReference type="GO" id="GO:0006457">
    <property type="term" value="P:protein folding"/>
    <property type="evidence" value="ECO:0007669"/>
    <property type="project" value="TreeGrafter"/>
</dbReference>
<evidence type="ECO:0000259" key="4">
    <source>
        <dbReference type="PROSITE" id="PS50072"/>
    </source>
</evidence>
<dbReference type="Gene3D" id="2.40.100.10">
    <property type="entry name" value="Cyclophilin-like"/>
    <property type="match status" value="1"/>
</dbReference>
<comment type="similarity">
    <text evidence="3">Belongs to the cyclophilin-type PPIase family.</text>
</comment>
<dbReference type="PANTHER" id="PTHR11071">
    <property type="entry name" value="PEPTIDYL-PROLYL CIS-TRANS ISOMERASE"/>
    <property type="match status" value="1"/>
</dbReference>
<dbReference type="EC" id="5.2.1.8" evidence="3"/>
<dbReference type="InterPro" id="IPR024936">
    <property type="entry name" value="Cyclophilin-type_PPIase"/>
</dbReference>
<sequence>MSLLLVAVVASVLAIGQCNKNFTVTSEVVFDLEVKNYNGNGDDISGKLVIGLFGETAPVSVLNFKTLCEGYTAPNKAKLSYRNTYCHRLVRDMLVQCGDVFGLDGRGSTSIYGEHFNDENFIISYSSGGIVGYANKGRDTNGSQFFITFGASRFFDKKHVAFGKVLKGYQYLQAINRMGPQEKNQTPKRPIRFTDCAVNEVKKYELTEKDMKTDDLEGIVTF</sequence>
<reference evidence="5" key="1">
    <citation type="submission" date="2020-05" db="UniProtKB">
        <authorList>
            <consortium name="EnsemblMetazoa"/>
        </authorList>
    </citation>
    <scope>IDENTIFICATION</scope>
    <source>
        <strain evidence="5">BB02</strain>
    </source>
</reference>
<dbReference type="SUPFAM" id="SSF50891">
    <property type="entry name" value="Cyclophilin-like"/>
    <property type="match status" value="1"/>
</dbReference>
<dbReference type="VEuPathDB" id="VectorBase:BGLAX_029323"/>
<keyword evidence="1 3" id="KW-0697">Rotamase</keyword>
<evidence type="ECO:0000313" key="6">
    <source>
        <dbReference type="Proteomes" id="UP000076420"/>
    </source>
</evidence>
<evidence type="ECO:0000313" key="5">
    <source>
        <dbReference type="EnsemblMetazoa" id="BGLB005053-PB"/>
    </source>
</evidence>
<organism evidence="5 6">
    <name type="scientific">Biomphalaria glabrata</name>
    <name type="common">Bloodfluke planorb</name>
    <name type="synonym">Freshwater snail</name>
    <dbReference type="NCBI Taxonomy" id="6526"/>
    <lineage>
        <taxon>Eukaryota</taxon>
        <taxon>Metazoa</taxon>
        <taxon>Spiralia</taxon>
        <taxon>Lophotrochozoa</taxon>
        <taxon>Mollusca</taxon>
        <taxon>Gastropoda</taxon>
        <taxon>Heterobranchia</taxon>
        <taxon>Euthyneura</taxon>
        <taxon>Panpulmonata</taxon>
        <taxon>Hygrophila</taxon>
        <taxon>Lymnaeoidea</taxon>
        <taxon>Planorbidae</taxon>
        <taxon>Biomphalaria</taxon>
    </lineage>
</organism>
<dbReference type="OrthoDB" id="193499at2759"/>
<dbReference type="GO" id="GO:0005737">
    <property type="term" value="C:cytoplasm"/>
    <property type="evidence" value="ECO:0007669"/>
    <property type="project" value="TreeGrafter"/>
</dbReference>
<evidence type="ECO:0000256" key="1">
    <source>
        <dbReference type="ARBA" id="ARBA00023110"/>
    </source>
</evidence>
<dbReference type="EnsemblMetazoa" id="BGLB005053-RB">
    <property type="protein sequence ID" value="BGLB005053-PB"/>
    <property type="gene ID" value="BGLB005053"/>
</dbReference>
<dbReference type="OMA" id="RNTYCHR"/>
<dbReference type="GO" id="GO:0016018">
    <property type="term" value="F:cyclosporin A binding"/>
    <property type="evidence" value="ECO:0007669"/>
    <property type="project" value="TreeGrafter"/>
</dbReference>
<evidence type="ECO:0000313" key="8">
    <source>
        <dbReference type="RefSeq" id="XP_013073979.1"/>
    </source>
</evidence>
<gene>
    <name evidence="5" type="primary">106060591</name>
    <name evidence="8" type="synonym">LOC106060591</name>
</gene>
<dbReference type="Pfam" id="PF00160">
    <property type="entry name" value="Pro_isomerase"/>
    <property type="match status" value="1"/>
</dbReference>
<proteinExistence type="inferred from homology"/>
<dbReference type="RefSeq" id="XP_013073979.1">
    <property type="nucleotide sequence ID" value="XM_013218525.2"/>
</dbReference>
<dbReference type="PIRSF" id="PIRSF001467">
    <property type="entry name" value="Peptidylpro_ismrse"/>
    <property type="match status" value="1"/>
</dbReference>
<evidence type="ECO:0000256" key="2">
    <source>
        <dbReference type="ARBA" id="ARBA00023235"/>
    </source>
</evidence>
<dbReference type="AlphaFoldDB" id="A0A2C9JN16"/>
<keyword evidence="2 3" id="KW-0413">Isomerase</keyword>
<dbReference type="Proteomes" id="UP000076420">
    <property type="component" value="Unassembled WGS sequence"/>
</dbReference>
<dbReference type="InterPro" id="IPR029000">
    <property type="entry name" value="Cyclophilin-like_dom_sf"/>
</dbReference>
<dbReference type="Proteomes" id="UP001165740">
    <property type="component" value="Chromosome 1"/>
</dbReference>
<evidence type="ECO:0000313" key="7">
    <source>
        <dbReference type="Proteomes" id="UP001165740"/>
    </source>
</evidence>
<comment type="function">
    <text evidence="3">PPIases accelerate the folding of proteins. It catalyzes the cis-trans isomerization of proline imidic peptide bonds in oligopeptides.</text>
</comment>
<feature type="signal peptide" evidence="3">
    <location>
        <begin position="1"/>
        <end position="18"/>
    </location>
</feature>
<keyword evidence="7" id="KW-1185">Reference proteome</keyword>
<name>A0A2C9JN16_BIOGL</name>
<dbReference type="GO" id="GO:0003755">
    <property type="term" value="F:peptidyl-prolyl cis-trans isomerase activity"/>
    <property type="evidence" value="ECO:0007669"/>
    <property type="project" value="UniProtKB-UniRule"/>
</dbReference>
<keyword evidence="3" id="KW-0732">Signal</keyword>
<evidence type="ECO:0000256" key="3">
    <source>
        <dbReference type="RuleBase" id="RU363019"/>
    </source>
</evidence>
<dbReference type="GeneID" id="106060591"/>
<dbReference type="PANTHER" id="PTHR11071:SF547">
    <property type="entry name" value="PEPTIDYL-PROLYL CIS-TRANS ISOMERASE"/>
    <property type="match status" value="1"/>
</dbReference>
<dbReference type="PROSITE" id="PS50072">
    <property type="entry name" value="CSA_PPIASE_2"/>
    <property type="match status" value="1"/>
</dbReference>
<accession>A0A2C9JN16</accession>
<dbReference type="STRING" id="6526.A0A2C9JN16"/>
<dbReference type="InterPro" id="IPR002130">
    <property type="entry name" value="Cyclophilin-type_PPIase_dom"/>
</dbReference>
<dbReference type="VEuPathDB" id="VectorBase:BGLB005053"/>
<comment type="catalytic activity">
    <reaction evidence="3">
        <text>[protein]-peptidylproline (omega=180) = [protein]-peptidylproline (omega=0)</text>
        <dbReference type="Rhea" id="RHEA:16237"/>
        <dbReference type="Rhea" id="RHEA-COMP:10747"/>
        <dbReference type="Rhea" id="RHEA-COMP:10748"/>
        <dbReference type="ChEBI" id="CHEBI:83833"/>
        <dbReference type="ChEBI" id="CHEBI:83834"/>
        <dbReference type="EC" id="5.2.1.8"/>
    </reaction>
</comment>
<reference evidence="8" key="2">
    <citation type="submission" date="2025-04" db="UniProtKB">
        <authorList>
            <consortium name="RefSeq"/>
        </authorList>
    </citation>
    <scope>IDENTIFICATION</scope>
</reference>